<dbReference type="PANTHER" id="PTHR10071:SF281">
    <property type="entry name" value="BOX A-BINDING FACTOR-RELATED"/>
    <property type="match status" value="1"/>
</dbReference>
<keyword evidence="8" id="KW-0238">DNA-binding</keyword>
<dbReference type="GO" id="GO:0008270">
    <property type="term" value="F:zinc ion binding"/>
    <property type="evidence" value="ECO:0007669"/>
    <property type="project" value="UniProtKB-KW"/>
</dbReference>
<dbReference type="Pfam" id="PF00320">
    <property type="entry name" value="GATA"/>
    <property type="match status" value="1"/>
</dbReference>
<sequence length="60" mass="7126">QLRWSLPLTTCINCQTTATPLWRRNEQGQSICNACGLYYKLHHVDRPISMKKNVIKRRKR</sequence>
<feature type="domain" description="GATA-type" evidence="7">
    <location>
        <begin position="5"/>
        <end position="58"/>
    </location>
</feature>
<keyword evidence="2" id="KW-0479">Metal-binding</keyword>
<keyword evidence="4" id="KW-0862">Zinc</keyword>
<evidence type="ECO:0000256" key="3">
    <source>
        <dbReference type="ARBA" id="ARBA00022771"/>
    </source>
</evidence>
<dbReference type="PRINTS" id="PR00619">
    <property type="entry name" value="GATAZNFINGER"/>
</dbReference>
<dbReference type="GO" id="GO:0005634">
    <property type="term" value="C:nucleus"/>
    <property type="evidence" value="ECO:0007669"/>
    <property type="project" value="UniProtKB-SubCell"/>
</dbReference>
<dbReference type="CDD" id="cd00202">
    <property type="entry name" value="ZnF_GATA"/>
    <property type="match status" value="1"/>
</dbReference>
<dbReference type="PANTHER" id="PTHR10071">
    <property type="entry name" value="TRANSCRIPTION FACTOR GATA FAMILY MEMBER"/>
    <property type="match status" value="1"/>
</dbReference>
<dbReference type="InterPro" id="IPR000679">
    <property type="entry name" value="Znf_GATA"/>
</dbReference>
<comment type="caution">
    <text evidence="8">The sequence shown here is derived from an EMBL/GenBank/DDBJ whole genome shotgun (WGS) entry which is preliminary data.</text>
</comment>
<keyword evidence="5" id="KW-0539">Nucleus</keyword>
<dbReference type="InterPro" id="IPR039355">
    <property type="entry name" value="Transcription_factor_GATA"/>
</dbReference>
<reference evidence="8 9" key="1">
    <citation type="submission" date="2016-07" db="EMBL/GenBank/DDBJ databases">
        <title>Pervasive Adenine N6-methylation of Active Genes in Fungi.</title>
        <authorList>
            <consortium name="DOE Joint Genome Institute"/>
            <person name="Mondo S.J."/>
            <person name="Dannebaum R.O."/>
            <person name="Kuo R.C."/>
            <person name="Labutti K."/>
            <person name="Haridas S."/>
            <person name="Kuo A."/>
            <person name="Salamov A."/>
            <person name="Ahrendt S.R."/>
            <person name="Lipzen A."/>
            <person name="Sullivan W."/>
            <person name="Andreopoulos W.B."/>
            <person name="Clum A."/>
            <person name="Lindquist E."/>
            <person name="Daum C."/>
            <person name="Ramamoorthy G.K."/>
            <person name="Gryganskyi A."/>
            <person name="Culley D."/>
            <person name="Magnuson J.K."/>
            <person name="James T.Y."/>
            <person name="O'Malley M.A."/>
            <person name="Stajich J.E."/>
            <person name="Spatafora J.W."/>
            <person name="Visel A."/>
            <person name="Grigoriev I.V."/>
        </authorList>
    </citation>
    <scope>NUCLEOTIDE SEQUENCE [LARGE SCALE GENOMIC DNA]</scope>
    <source>
        <strain evidence="8 9">NRRL 3301</strain>
    </source>
</reference>
<dbReference type="OrthoDB" id="10576831at2759"/>
<accession>A0A1X2GR85</accession>
<keyword evidence="9" id="KW-1185">Reference proteome</keyword>
<dbReference type="GO" id="GO:0000122">
    <property type="term" value="P:negative regulation of transcription by RNA polymerase II"/>
    <property type="evidence" value="ECO:0007669"/>
    <property type="project" value="TreeGrafter"/>
</dbReference>
<dbReference type="GO" id="GO:0000981">
    <property type="term" value="F:DNA-binding transcription factor activity, RNA polymerase II-specific"/>
    <property type="evidence" value="ECO:0007669"/>
    <property type="project" value="TreeGrafter"/>
</dbReference>
<dbReference type="Proteomes" id="UP000242146">
    <property type="component" value="Unassembled WGS sequence"/>
</dbReference>
<evidence type="ECO:0000256" key="4">
    <source>
        <dbReference type="ARBA" id="ARBA00022833"/>
    </source>
</evidence>
<dbReference type="AlphaFoldDB" id="A0A1X2GR85"/>
<comment type="subcellular location">
    <subcellularLocation>
        <location evidence="1">Nucleus</location>
    </subcellularLocation>
</comment>
<feature type="non-terminal residue" evidence="8">
    <location>
        <position position="1"/>
    </location>
</feature>
<evidence type="ECO:0000256" key="6">
    <source>
        <dbReference type="PROSITE-ProRule" id="PRU00094"/>
    </source>
</evidence>
<evidence type="ECO:0000313" key="8">
    <source>
        <dbReference type="EMBL" id="ORX59576.1"/>
    </source>
</evidence>
<keyword evidence="8" id="KW-0675">Receptor</keyword>
<dbReference type="SMART" id="SM00401">
    <property type="entry name" value="ZnF_GATA"/>
    <property type="match status" value="1"/>
</dbReference>
<dbReference type="GO" id="GO:0000978">
    <property type="term" value="F:RNA polymerase II cis-regulatory region sequence-specific DNA binding"/>
    <property type="evidence" value="ECO:0007669"/>
    <property type="project" value="TreeGrafter"/>
</dbReference>
<dbReference type="EMBL" id="MCGT01000005">
    <property type="protein sequence ID" value="ORX59576.1"/>
    <property type="molecule type" value="Genomic_DNA"/>
</dbReference>
<gene>
    <name evidence="8" type="ORF">DM01DRAFT_1260849</name>
</gene>
<feature type="non-terminal residue" evidence="8">
    <location>
        <position position="60"/>
    </location>
</feature>
<evidence type="ECO:0000256" key="2">
    <source>
        <dbReference type="ARBA" id="ARBA00022723"/>
    </source>
</evidence>
<dbReference type="STRING" id="101127.A0A1X2GR85"/>
<name>A0A1X2GR85_9FUNG</name>
<evidence type="ECO:0000256" key="5">
    <source>
        <dbReference type="ARBA" id="ARBA00023242"/>
    </source>
</evidence>
<dbReference type="PROSITE" id="PS50114">
    <property type="entry name" value="GATA_ZN_FINGER_2"/>
    <property type="match status" value="1"/>
</dbReference>
<evidence type="ECO:0000313" key="9">
    <source>
        <dbReference type="Proteomes" id="UP000242146"/>
    </source>
</evidence>
<dbReference type="PROSITE" id="PS00344">
    <property type="entry name" value="GATA_ZN_FINGER_1"/>
    <property type="match status" value="1"/>
</dbReference>
<dbReference type="InterPro" id="IPR013088">
    <property type="entry name" value="Znf_NHR/GATA"/>
</dbReference>
<dbReference type="FunFam" id="3.30.50.10:FF:000007">
    <property type="entry name" value="Nitrogen regulatory AreA, N-terminal"/>
    <property type="match status" value="1"/>
</dbReference>
<evidence type="ECO:0000256" key="1">
    <source>
        <dbReference type="ARBA" id="ARBA00004123"/>
    </source>
</evidence>
<dbReference type="GO" id="GO:0045944">
    <property type="term" value="P:positive regulation of transcription by RNA polymerase II"/>
    <property type="evidence" value="ECO:0007669"/>
    <property type="project" value="TreeGrafter"/>
</dbReference>
<keyword evidence="3 6" id="KW-0863">Zinc-finger</keyword>
<proteinExistence type="predicted"/>
<protein>
    <submittedName>
        <fullName evidence="8">Glucocorticoid receptor-like (DNA-binding domain)</fullName>
    </submittedName>
</protein>
<dbReference type="SUPFAM" id="SSF57716">
    <property type="entry name" value="Glucocorticoid receptor-like (DNA-binding domain)"/>
    <property type="match status" value="1"/>
</dbReference>
<evidence type="ECO:0000259" key="7">
    <source>
        <dbReference type="PROSITE" id="PS50114"/>
    </source>
</evidence>
<dbReference type="Gene3D" id="3.30.50.10">
    <property type="entry name" value="Erythroid Transcription Factor GATA-1, subunit A"/>
    <property type="match status" value="1"/>
</dbReference>
<organism evidence="8 9">
    <name type="scientific">Hesseltinella vesiculosa</name>
    <dbReference type="NCBI Taxonomy" id="101127"/>
    <lineage>
        <taxon>Eukaryota</taxon>
        <taxon>Fungi</taxon>
        <taxon>Fungi incertae sedis</taxon>
        <taxon>Mucoromycota</taxon>
        <taxon>Mucoromycotina</taxon>
        <taxon>Mucoromycetes</taxon>
        <taxon>Mucorales</taxon>
        <taxon>Cunninghamellaceae</taxon>
        <taxon>Hesseltinella</taxon>
    </lineage>
</organism>